<dbReference type="Proteomes" id="UP000216857">
    <property type="component" value="Unassembled WGS sequence"/>
</dbReference>
<dbReference type="Gene3D" id="1.20.141.10">
    <property type="entry name" value="Chitosanase, subunit A, domain 1"/>
    <property type="match status" value="1"/>
</dbReference>
<dbReference type="InterPro" id="IPR008565">
    <property type="entry name" value="TtsA-like_GH18_dom"/>
</dbReference>
<reference evidence="2" key="1">
    <citation type="submission" date="2017-05" db="EMBL/GenBank/DDBJ databases">
        <title>Complete and WGS of Bordetella genogroups.</title>
        <authorList>
            <person name="Spilker T."/>
            <person name="Lipuma J."/>
        </authorList>
    </citation>
    <scope>NUCLEOTIDE SEQUENCE</scope>
    <source>
        <strain evidence="2">AU21707</strain>
    </source>
</reference>
<gene>
    <name evidence="2" type="ORF">CAL26_05220</name>
</gene>
<dbReference type="RefSeq" id="WP_094845817.1">
    <property type="nucleotide sequence ID" value="NZ_NEVJ01000001.1"/>
</dbReference>
<name>A0A261RNT8_9BORD</name>
<feature type="domain" description="TtsA-like Glycoside hydrolase family 108" evidence="1">
    <location>
        <begin position="9"/>
        <end position="84"/>
    </location>
</feature>
<evidence type="ECO:0000313" key="3">
    <source>
        <dbReference type="Proteomes" id="UP000216857"/>
    </source>
</evidence>
<evidence type="ECO:0000313" key="2">
    <source>
        <dbReference type="EMBL" id="OZI26724.1"/>
    </source>
</evidence>
<accession>A0A261RNT8</accession>
<dbReference type="Pfam" id="PF05838">
    <property type="entry name" value="Glyco_hydro_108"/>
    <property type="match status" value="1"/>
</dbReference>
<sequence length="160" mass="18027">MVDFRTAIERVLGHEGGYVNDPRDPGGETKWGISKRSYPNLDIKNLTRDQAIEIYQRDFWQKIHADELYDGIAYQGLDYAINSGIKQAILGLQQALGVPADGVWGPVTRAAALAMAEGPQIMRYVAQRIDFMRTRSTFSYFGSGWMARMADNLRYGAQDM</sequence>
<dbReference type="AlphaFoldDB" id="A0A261RNT8"/>
<dbReference type="SUPFAM" id="SSF53955">
    <property type="entry name" value="Lysozyme-like"/>
    <property type="match status" value="1"/>
</dbReference>
<organism evidence="2 3">
    <name type="scientific">Bordetella genomosp. 9</name>
    <dbReference type="NCBI Taxonomy" id="1416803"/>
    <lineage>
        <taxon>Bacteria</taxon>
        <taxon>Pseudomonadati</taxon>
        <taxon>Pseudomonadota</taxon>
        <taxon>Betaproteobacteria</taxon>
        <taxon>Burkholderiales</taxon>
        <taxon>Alcaligenaceae</taxon>
        <taxon>Bordetella</taxon>
    </lineage>
</organism>
<dbReference type="CDD" id="cd13926">
    <property type="entry name" value="N-acetylmuramidase_GH108"/>
    <property type="match status" value="1"/>
</dbReference>
<evidence type="ECO:0000259" key="1">
    <source>
        <dbReference type="Pfam" id="PF05838"/>
    </source>
</evidence>
<proteinExistence type="predicted"/>
<dbReference type="InterPro" id="IPR023346">
    <property type="entry name" value="Lysozyme-like_dom_sf"/>
</dbReference>
<comment type="caution">
    <text evidence="2">The sequence shown here is derived from an EMBL/GenBank/DDBJ whole genome shotgun (WGS) entry which is preliminary data.</text>
</comment>
<dbReference type="EMBL" id="NEVJ01000001">
    <property type="protein sequence ID" value="OZI26724.1"/>
    <property type="molecule type" value="Genomic_DNA"/>
</dbReference>
<protein>
    <recommendedName>
        <fullName evidence="1">TtsA-like Glycoside hydrolase family 108 domain-containing protein</fullName>
    </recommendedName>
</protein>
<dbReference type="OrthoDB" id="9815229at2"/>
<keyword evidence="3" id="KW-1185">Reference proteome</keyword>